<dbReference type="PANTHER" id="PTHR19143:SF185">
    <property type="entry name" value="ANGIOPOIETIN-RELATED PROTEIN 5"/>
    <property type="match status" value="1"/>
</dbReference>
<evidence type="ECO:0000313" key="2">
    <source>
        <dbReference type="EMBL" id="KAK6169447.1"/>
    </source>
</evidence>
<dbReference type="SUPFAM" id="SSF56496">
    <property type="entry name" value="Fibrinogen C-terminal domain-like"/>
    <property type="match status" value="1"/>
</dbReference>
<accession>A0AAN8G4P6</accession>
<dbReference type="Proteomes" id="UP001347796">
    <property type="component" value="Unassembled WGS sequence"/>
</dbReference>
<keyword evidence="3" id="KW-1185">Reference proteome</keyword>
<dbReference type="Gene3D" id="4.10.530.10">
    <property type="entry name" value="Gamma-fibrinogen Carboxyl Terminal Fragment, domain 2"/>
    <property type="match status" value="1"/>
</dbReference>
<comment type="caution">
    <text evidence="2">The sequence shown here is derived from an EMBL/GenBank/DDBJ whole genome shotgun (WGS) entry which is preliminary data.</text>
</comment>
<dbReference type="Pfam" id="PF00147">
    <property type="entry name" value="Fibrinogen_C"/>
    <property type="match status" value="1"/>
</dbReference>
<dbReference type="InterPro" id="IPR002181">
    <property type="entry name" value="Fibrinogen_a/b/g_C_dom"/>
</dbReference>
<gene>
    <name evidence="2" type="ORF">SNE40_020502</name>
</gene>
<feature type="domain" description="Fibrinogen C-terminal" evidence="1">
    <location>
        <begin position="117"/>
        <end position="307"/>
    </location>
</feature>
<organism evidence="2 3">
    <name type="scientific">Patella caerulea</name>
    <name type="common">Rayed Mediterranean limpet</name>
    <dbReference type="NCBI Taxonomy" id="87958"/>
    <lineage>
        <taxon>Eukaryota</taxon>
        <taxon>Metazoa</taxon>
        <taxon>Spiralia</taxon>
        <taxon>Lophotrochozoa</taxon>
        <taxon>Mollusca</taxon>
        <taxon>Gastropoda</taxon>
        <taxon>Patellogastropoda</taxon>
        <taxon>Patelloidea</taxon>
        <taxon>Patellidae</taxon>
        <taxon>Patella</taxon>
    </lineage>
</organism>
<reference evidence="2 3" key="1">
    <citation type="submission" date="2024-01" db="EMBL/GenBank/DDBJ databases">
        <title>The genome of the rayed Mediterranean limpet Patella caerulea (Linnaeus, 1758).</title>
        <authorList>
            <person name="Anh-Thu Weber A."/>
            <person name="Halstead-Nussloch G."/>
        </authorList>
    </citation>
    <scope>NUCLEOTIDE SEQUENCE [LARGE SCALE GENOMIC DNA]</scope>
    <source>
        <strain evidence="2">AATW-2023a</strain>
        <tissue evidence="2">Whole specimen</tissue>
    </source>
</reference>
<dbReference type="GO" id="GO:0005615">
    <property type="term" value="C:extracellular space"/>
    <property type="evidence" value="ECO:0007669"/>
    <property type="project" value="TreeGrafter"/>
</dbReference>
<evidence type="ECO:0000259" key="1">
    <source>
        <dbReference type="PROSITE" id="PS51406"/>
    </source>
</evidence>
<proteinExistence type="predicted"/>
<dbReference type="PROSITE" id="PS51406">
    <property type="entry name" value="FIBRINOGEN_C_2"/>
    <property type="match status" value="1"/>
</dbReference>
<dbReference type="PANTHER" id="PTHR19143">
    <property type="entry name" value="FIBRINOGEN/TENASCIN/ANGIOPOEITIN"/>
    <property type="match status" value="1"/>
</dbReference>
<dbReference type="Gene3D" id="3.90.215.10">
    <property type="entry name" value="Gamma Fibrinogen, chain A, domain 1"/>
    <property type="match status" value="1"/>
</dbReference>
<dbReference type="EMBL" id="JAZGQO010000015">
    <property type="protein sequence ID" value="KAK6169447.1"/>
    <property type="molecule type" value="Genomic_DNA"/>
</dbReference>
<dbReference type="InterPro" id="IPR036056">
    <property type="entry name" value="Fibrinogen-like_C"/>
</dbReference>
<dbReference type="InterPro" id="IPR014716">
    <property type="entry name" value="Fibrinogen_a/b/g_C_1"/>
</dbReference>
<name>A0AAN8G4P6_PATCE</name>
<evidence type="ECO:0000313" key="3">
    <source>
        <dbReference type="Proteomes" id="UP001347796"/>
    </source>
</evidence>
<protein>
    <recommendedName>
        <fullName evidence="1">Fibrinogen C-terminal domain-containing protein</fullName>
    </recommendedName>
</protein>
<dbReference type="InterPro" id="IPR050373">
    <property type="entry name" value="Fibrinogen_C-term_domain"/>
</dbReference>
<sequence length="337" mass="37914">MEVSRVLPYTAFAILFYTVKCLRYSDFTKTSIIINTCLSKNLLQEIKVDHLLRCSMACSQDTDCRRYHYCESDLSCKTYLDGTDCILPDNSGRCSCYKKNIGCHEGVCTCPLGYYGNNCGSIIKDCVEGFSMDITMGHKKKALTYIQPGSVPFEAVCNFLYKGTVMIFARDRSCLHENFNRTMDEYKTGFGNVSRNMWIGLERMFELFSLPHNGIVVIVAMQRSDLSICQTYLLWAELGNEAAGYKMNYQSLGENSVWGGCGTPFRKSLPFSTFDQDYTGGYKCAARFGGGWWFDATADCGRGFLTGTMDGSGTDNFLLDDTTGLSYKSFEIFLEIF</sequence>
<dbReference type="SMART" id="SM00186">
    <property type="entry name" value="FBG"/>
    <property type="match status" value="1"/>
</dbReference>
<dbReference type="AlphaFoldDB" id="A0AAN8G4P6"/>